<dbReference type="PANTHER" id="PTHR30055:SF226">
    <property type="entry name" value="HTH-TYPE TRANSCRIPTIONAL REGULATOR PKSA"/>
    <property type="match status" value="1"/>
</dbReference>
<dbReference type="Proteomes" id="UP000313231">
    <property type="component" value="Unassembled WGS sequence"/>
</dbReference>
<sequence>MTQSHDDRRPAVAKGPAAAIVDAAFRLFNEFGYDATSVDDIAAAAGVSRSSFFRLFGSKEMVIFPDHDAILAAVEERLAASTQKSAILAVSDAVRVVLFHYIAEGPLARRRYRLTSTVPALRERELISGSRYQHLFRQYISAWGDASEESERRGELMAAAVVAAHNRVLRRWLREECEDPHAEIDEAMAQVNALFAPPAPADPADPAAPGAIVVVRTDQDLAALAERLRSL</sequence>
<dbReference type="PROSITE" id="PS50977">
    <property type="entry name" value="HTH_TETR_2"/>
    <property type="match status" value="1"/>
</dbReference>
<evidence type="ECO:0000256" key="1">
    <source>
        <dbReference type="ARBA" id="ARBA00023125"/>
    </source>
</evidence>
<dbReference type="Pfam" id="PF00440">
    <property type="entry name" value="TetR_N"/>
    <property type="match status" value="1"/>
</dbReference>
<comment type="caution">
    <text evidence="4">The sequence shown here is derived from an EMBL/GenBank/DDBJ whole genome shotgun (WGS) entry which is preliminary data.</text>
</comment>
<dbReference type="Gene3D" id="1.10.10.60">
    <property type="entry name" value="Homeodomain-like"/>
    <property type="match status" value="1"/>
</dbReference>
<dbReference type="RefSeq" id="WP_139624361.1">
    <property type="nucleotide sequence ID" value="NZ_VDMP01000027.1"/>
</dbReference>
<organism evidence="4 5">
    <name type="scientific">Nocardioides albidus</name>
    <dbReference type="NCBI Taxonomy" id="1517589"/>
    <lineage>
        <taxon>Bacteria</taxon>
        <taxon>Bacillati</taxon>
        <taxon>Actinomycetota</taxon>
        <taxon>Actinomycetes</taxon>
        <taxon>Propionibacteriales</taxon>
        <taxon>Nocardioidaceae</taxon>
        <taxon>Nocardioides</taxon>
    </lineage>
</organism>
<dbReference type="InterPro" id="IPR009057">
    <property type="entry name" value="Homeodomain-like_sf"/>
</dbReference>
<evidence type="ECO:0000313" key="4">
    <source>
        <dbReference type="EMBL" id="TNM36173.1"/>
    </source>
</evidence>
<dbReference type="GO" id="GO:0003700">
    <property type="term" value="F:DNA-binding transcription factor activity"/>
    <property type="evidence" value="ECO:0007669"/>
    <property type="project" value="TreeGrafter"/>
</dbReference>
<dbReference type="PANTHER" id="PTHR30055">
    <property type="entry name" value="HTH-TYPE TRANSCRIPTIONAL REGULATOR RUTR"/>
    <property type="match status" value="1"/>
</dbReference>
<dbReference type="InterPro" id="IPR050109">
    <property type="entry name" value="HTH-type_TetR-like_transc_reg"/>
</dbReference>
<protein>
    <submittedName>
        <fullName evidence="4">TetR family transcriptional regulator</fullName>
    </submittedName>
</protein>
<dbReference type="SUPFAM" id="SSF46689">
    <property type="entry name" value="Homeodomain-like"/>
    <property type="match status" value="1"/>
</dbReference>
<evidence type="ECO:0000259" key="3">
    <source>
        <dbReference type="PROSITE" id="PS50977"/>
    </source>
</evidence>
<accession>A0A5C4VJP5</accession>
<keyword evidence="5" id="KW-1185">Reference proteome</keyword>
<name>A0A5C4VJP5_9ACTN</name>
<feature type="domain" description="HTH tetR-type" evidence="3">
    <location>
        <begin position="14"/>
        <end position="74"/>
    </location>
</feature>
<dbReference type="InterPro" id="IPR001647">
    <property type="entry name" value="HTH_TetR"/>
</dbReference>
<keyword evidence="1 2" id="KW-0238">DNA-binding</keyword>
<dbReference type="OrthoDB" id="3235020at2"/>
<feature type="DNA-binding region" description="H-T-H motif" evidence="2">
    <location>
        <begin position="37"/>
        <end position="56"/>
    </location>
</feature>
<evidence type="ECO:0000256" key="2">
    <source>
        <dbReference type="PROSITE-ProRule" id="PRU00335"/>
    </source>
</evidence>
<proteinExistence type="predicted"/>
<gene>
    <name evidence="4" type="ORF">FHP29_18465</name>
</gene>
<dbReference type="Gene3D" id="1.10.357.10">
    <property type="entry name" value="Tetracycline Repressor, domain 2"/>
    <property type="match status" value="1"/>
</dbReference>
<dbReference type="PRINTS" id="PR00455">
    <property type="entry name" value="HTHTETR"/>
</dbReference>
<evidence type="ECO:0000313" key="5">
    <source>
        <dbReference type="Proteomes" id="UP000313231"/>
    </source>
</evidence>
<dbReference type="AlphaFoldDB" id="A0A5C4VJP5"/>
<dbReference type="EMBL" id="VDMP01000027">
    <property type="protein sequence ID" value="TNM36173.1"/>
    <property type="molecule type" value="Genomic_DNA"/>
</dbReference>
<reference evidence="4 5" key="1">
    <citation type="journal article" date="2016" name="Int. J. Syst. Evol. Microbiol.">
        <title>Nocardioides albidus sp. nov., an actinobacterium isolated from garden soil.</title>
        <authorList>
            <person name="Singh H."/>
            <person name="Du J."/>
            <person name="Trinh H."/>
            <person name="Won K."/>
            <person name="Yang J.E."/>
            <person name="Yin C."/>
            <person name="Kook M."/>
            <person name="Yi T.H."/>
        </authorList>
    </citation>
    <scope>NUCLEOTIDE SEQUENCE [LARGE SCALE GENOMIC DNA]</scope>
    <source>
        <strain evidence="4 5">CCTCC AB 2015297</strain>
    </source>
</reference>
<dbReference type="GO" id="GO:0000976">
    <property type="term" value="F:transcription cis-regulatory region binding"/>
    <property type="evidence" value="ECO:0007669"/>
    <property type="project" value="TreeGrafter"/>
</dbReference>